<sequence>MKNGLPRRTLRVIVEPGLQDVLQILRVAGDRDQALFPGQEGDGANAGLVRSAAGSEVVGDPVMHTFGVLDEAGQAAQKRPNSGSLQGS</sequence>
<dbReference type="Proteomes" id="UP001152484">
    <property type="component" value="Unassembled WGS sequence"/>
</dbReference>
<accession>A0A9P0ZFI7</accession>
<proteinExistence type="predicted"/>
<protein>
    <submittedName>
        <fullName evidence="1">Uncharacterized protein</fullName>
    </submittedName>
</protein>
<keyword evidence="2" id="KW-1185">Reference proteome</keyword>
<gene>
    <name evidence="1" type="ORF">CEURO_LOCUS13694</name>
</gene>
<dbReference type="EMBL" id="CAMAPE010000035">
    <property type="protein sequence ID" value="CAH9097101.1"/>
    <property type="molecule type" value="Genomic_DNA"/>
</dbReference>
<comment type="caution">
    <text evidence="1">The sequence shown here is derived from an EMBL/GenBank/DDBJ whole genome shotgun (WGS) entry which is preliminary data.</text>
</comment>
<dbReference type="AlphaFoldDB" id="A0A9P0ZFI7"/>
<reference evidence="1" key="1">
    <citation type="submission" date="2022-07" db="EMBL/GenBank/DDBJ databases">
        <authorList>
            <person name="Macas J."/>
            <person name="Novak P."/>
            <person name="Neumann P."/>
        </authorList>
    </citation>
    <scope>NUCLEOTIDE SEQUENCE</scope>
</reference>
<evidence type="ECO:0000313" key="2">
    <source>
        <dbReference type="Proteomes" id="UP001152484"/>
    </source>
</evidence>
<dbReference type="OrthoDB" id="10408337at2759"/>
<name>A0A9P0ZFI7_CUSEU</name>
<evidence type="ECO:0000313" key="1">
    <source>
        <dbReference type="EMBL" id="CAH9097101.1"/>
    </source>
</evidence>
<organism evidence="1 2">
    <name type="scientific">Cuscuta europaea</name>
    <name type="common">European dodder</name>
    <dbReference type="NCBI Taxonomy" id="41803"/>
    <lineage>
        <taxon>Eukaryota</taxon>
        <taxon>Viridiplantae</taxon>
        <taxon>Streptophyta</taxon>
        <taxon>Embryophyta</taxon>
        <taxon>Tracheophyta</taxon>
        <taxon>Spermatophyta</taxon>
        <taxon>Magnoliopsida</taxon>
        <taxon>eudicotyledons</taxon>
        <taxon>Gunneridae</taxon>
        <taxon>Pentapetalae</taxon>
        <taxon>asterids</taxon>
        <taxon>lamiids</taxon>
        <taxon>Solanales</taxon>
        <taxon>Convolvulaceae</taxon>
        <taxon>Cuscuteae</taxon>
        <taxon>Cuscuta</taxon>
        <taxon>Cuscuta subgen. Cuscuta</taxon>
    </lineage>
</organism>